<proteinExistence type="predicted"/>
<evidence type="ECO:0000313" key="2">
    <source>
        <dbReference type="EMBL" id="MFK2875045.1"/>
    </source>
</evidence>
<protein>
    <submittedName>
        <fullName evidence="2">Uncharacterized protein</fullName>
    </submittedName>
</protein>
<keyword evidence="1" id="KW-0472">Membrane</keyword>
<keyword evidence="1" id="KW-0812">Transmembrane</keyword>
<reference evidence="2 3" key="1">
    <citation type="submission" date="2020-10" db="EMBL/GenBank/DDBJ databases">
        <title>Phylogeny of dyella-like bacteria.</title>
        <authorList>
            <person name="Fu J."/>
        </authorList>
    </citation>
    <scope>NUCLEOTIDE SEQUENCE [LARGE SCALE GENOMIC DNA]</scope>
    <source>
        <strain evidence="2 3">DHOB07</strain>
    </source>
</reference>
<name>A0ABW8J0H6_9GAMM</name>
<keyword evidence="3" id="KW-1185">Reference proteome</keyword>
<feature type="transmembrane region" description="Helical" evidence="1">
    <location>
        <begin position="72"/>
        <end position="94"/>
    </location>
</feature>
<sequence length="99" mass="11178">MNSLDLIRDMQHEQRIRRLGRACASAHAGGDHDAAMTHWEQLREAIAERSPSQVARMEARMAQRARRQIKSALMLAFLHGWLPAFAVTAAFQVLSLRSV</sequence>
<evidence type="ECO:0000313" key="3">
    <source>
        <dbReference type="Proteomes" id="UP001620405"/>
    </source>
</evidence>
<gene>
    <name evidence="2" type="ORF">ISP13_16000</name>
</gene>
<evidence type="ECO:0000256" key="1">
    <source>
        <dbReference type="SAM" id="Phobius"/>
    </source>
</evidence>
<organism evidence="2 3">
    <name type="scientific">Dyella lipolytica</name>
    <dbReference type="NCBI Taxonomy" id="1867835"/>
    <lineage>
        <taxon>Bacteria</taxon>
        <taxon>Pseudomonadati</taxon>
        <taxon>Pseudomonadota</taxon>
        <taxon>Gammaproteobacteria</taxon>
        <taxon>Lysobacterales</taxon>
        <taxon>Rhodanobacteraceae</taxon>
        <taxon>Dyella</taxon>
    </lineage>
</organism>
<keyword evidence="1" id="KW-1133">Transmembrane helix</keyword>
<dbReference type="RefSeq" id="WP_284395977.1">
    <property type="nucleotide sequence ID" value="NZ_BSNQ01000003.1"/>
</dbReference>
<dbReference type="EMBL" id="JADIKG010000013">
    <property type="protein sequence ID" value="MFK2875045.1"/>
    <property type="molecule type" value="Genomic_DNA"/>
</dbReference>
<accession>A0ABW8J0H6</accession>
<comment type="caution">
    <text evidence="2">The sequence shown here is derived from an EMBL/GenBank/DDBJ whole genome shotgun (WGS) entry which is preliminary data.</text>
</comment>
<dbReference type="Proteomes" id="UP001620405">
    <property type="component" value="Unassembled WGS sequence"/>
</dbReference>